<proteinExistence type="predicted"/>
<comment type="caution">
    <text evidence="1">The sequence shown here is derived from an EMBL/GenBank/DDBJ whole genome shotgun (WGS) entry which is preliminary data.</text>
</comment>
<name>A0A0W7WEI5_9RHOB</name>
<protein>
    <submittedName>
        <fullName evidence="1">Uncharacterized protein</fullName>
    </submittedName>
</protein>
<gene>
    <name evidence="1" type="ORF">AVJ23_19960</name>
</gene>
<keyword evidence="2" id="KW-1185">Reference proteome</keyword>
<organism evidence="1 2">
    <name type="scientific">Pseudoponticoccus marisrubri</name>
    <dbReference type="NCBI Taxonomy" id="1685382"/>
    <lineage>
        <taxon>Bacteria</taxon>
        <taxon>Pseudomonadati</taxon>
        <taxon>Pseudomonadota</taxon>
        <taxon>Alphaproteobacteria</taxon>
        <taxon>Rhodobacterales</taxon>
        <taxon>Roseobacteraceae</taxon>
        <taxon>Pseudoponticoccus</taxon>
    </lineage>
</organism>
<dbReference type="EMBL" id="LPXO01000019">
    <property type="protein sequence ID" value="KUF08966.1"/>
    <property type="molecule type" value="Genomic_DNA"/>
</dbReference>
<reference evidence="1 2" key="1">
    <citation type="submission" date="2015-12" db="EMBL/GenBank/DDBJ databases">
        <authorList>
            <person name="Shamseldin A."/>
            <person name="Moawad H."/>
            <person name="Abd El-Rahim W.M."/>
            <person name="Sadowsky M.J."/>
        </authorList>
    </citation>
    <scope>NUCLEOTIDE SEQUENCE [LARGE SCALE GENOMIC DNA]</scope>
    <source>
        <strain evidence="1 2">SJ5A-1</strain>
    </source>
</reference>
<dbReference type="AlphaFoldDB" id="A0A0W7WEI5"/>
<evidence type="ECO:0000313" key="2">
    <source>
        <dbReference type="Proteomes" id="UP000054396"/>
    </source>
</evidence>
<sequence length="96" mass="11135">MKARSMSETRRAIHRRLIVCPQLEAAVEGRTEGGRSPEQVVEHTVFGHRDRDLMMVRKAHGKVNVTPLPFERASRYTAVVRNCARKIDRPMRSWRP</sequence>
<dbReference type="Proteomes" id="UP000054396">
    <property type="component" value="Unassembled WGS sequence"/>
</dbReference>
<evidence type="ECO:0000313" key="1">
    <source>
        <dbReference type="EMBL" id="KUF08966.1"/>
    </source>
</evidence>
<accession>A0A0W7WEI5</accession>